<name>A0A101V422_9ACTN</name>
<accession>A0A101V422</accession>
<dbReference type="STRING" id="909626.AQJ91_06040"/>
<sequence length="208" mass="23551">MTAPATAGQVPDNGTSPLQRQDARQEQARSVMNALQPLQRWEQFGVPKLCGAMSYGLLVAPDIDIEIYGSLRVDTGFSLVSEWAQDPAVDRVLFLNAVNEPDAGLGWEVRYRVRDVPWTVQMWLLPTDYEGPRSADLVESMRAALSSQTRSSILRIKESLVARNTEYRSIDVYRAVLDDGVNDVEEYDRWCRSYSSTGLLNWRPLPRR</sequence>
<proteinExistence type="predicted"/>
<evidence type="ECO:0000313" key="2">
    <source>
        <dbReference type="EMBL" id="KUO22134.1"/>
    </source>
</evidence>
<dbReference type="OrthoDB" id="7946528at2"/>
<dbReference type="Proteomes" id="UP000053260">
    <property type="component" value="Unassembled WGS sequence"/>
</dbReference>
<reference evidence="2 3" key="1">
    <citation type="submission" date="2015-10" db="EMBL/GenBank/DDBJ databases">
        <title>Draft genome sequence of Streptomyces sp. RV15, isolated from a marine sponge.</title>
        <authorList>
            <person name="Ruckert C."/>
            <person name="Abdelmohsen U.R."/>
            <person name="Winkler A."/>
            <person name="Hentschel U."/>
            <person name="Kalinowski J."/>
            <person name="Kampfer P."/>
            <person name="Glaeser S."/>
        </authorList>
    </citation>
    <scope>NUCLEOTIDE SEQUENCE [LARGE SCALE GENOMIC DNA]</scope>
    <source>
        <strain evidence="2 3">RV15</strain>
    </source>
</reference>
<dbReference type="RefSeq" id="WP_067017101.1">
    <property type="nucleotide sequence ID" value="NZ_KQ949076.1"/>
</dbReference>
<gene>
    <name evidence="2" type="ORF">AQJ91_06040</name>
</gene>
<evidence type="ECO:0000313" key="3">
    <source>
        <dbReference type="Proteomes" id="UP000053260"/>
    </source>
</evidence>
<comment type="caution">
    <text evidence="2">The sequence shown here is derived from an EMBL/GenBank/DDBJ whole genome shotgun (WGS) entry which is preliminary data.</text>
</comment>
<evidence type="ECO:0000256" key="1">
    <source>
        <dbReference type="SAM" id="MobiDB-lite"/>
    </source>
</evidence>
<keyword evidence="3" id="KW-1185">Reference proteome</keyword>
<dbReference type="EMBL" id="LMXB01000019">
    <property type="protein sequence ID" value="KUO22134.1"/>
    <property type="molecule type" value="Genomic_DNA"/>
</dbReference>
<protein>
    <submittedName>
        <fullName evidence="2">Uncharacterized protein</fullName>
    </submittedName>
</protein>
<feature type="region of interest" description="Disordered" evidence="1">
    <location>
        <begin position="1"/>
        <end position="24"/>
    </location>
</feature>
<organism evidence="2 3">
    <name type="scientific">Streptomyces dysideae</name>
    <dbReference type="NCBI Taxonomy" id="909626"/>
    <lineage>
        <taxon>Bacteria</taxon>
        <taxon>Bacillati</taxon>
        <taxon>Actinomycetota</taxon>
        <taxon>Actinomycetes</taxon>
        <taxon>Kitasatosporales</taxon>
        <taxon>Streptomycetaceae</taxon>
        <taxon>Streptomyces</taxon>
    </lineage>
</organism>
<dbReference type="AlphaFoldDB" id="A0A101V422"/>